<keyword evidence="4" id="KW-0238">DNA-binding</keyword>
<proteinExistence type="predicted"/>
<feature type="domain" description="Xylanolytic transcriptional activator regulatory" evidence="7">
    <location>
        <begin position="183"/>
        <end position="257"/>
    </location>
</feature>
<evidence type="ECO:0000256" key="3">
    <source>
        <dbReference type="ARBA" id="ARBA00023015"/>
    </source>
</evidence>
<keyword evidence="9" id="KW-1185">Reference proteome</keyword>
<dbReference type="GO" id="GO:0005634">
    <property type="term" value="C:nucleus"/>
    <property type="evidence" value="ECO:0007669"/>
    <property type="project" value="TreeGrafter"/>
</dbReference>
<keyword evidence="6" id="KW-0539">Nucleus</keyword>
<dbReference type="AlphaFoldDB" id="A0AAD6GED9"/>
<dbReference type="GO" id="GO:0000978">
    <property type="term" value="F:RNA polymerase II cis-regulatory region sequence-specific DNA binding"/>
    <property type="evidence" value="ECO:0007669"/>
    <property type="project" value="TreeGrafter"/>
</dbReference>
<dbReference type="EMBL" id="JAQIZZ010000006">
    <property type="protein sequence ID" value="KAJ5537642.1"/>
    <property type="molecule type" value="Genomic_DNA"/>
</dbReference>
<dbReference type="InterPro" id="IPR007219">
    <property type="entry name" value="XnlR_reg_dom"/>
</dbReference>
<sequence length="575" mass="65398">MHKTRIFGQSHWIQGVTQCQEILRQCEPTMSKENSKAIFNLKKCKYLGKIIKEQRAPPWPTAPMSELPPKELADALVDIYLRTFECRYRVLHVPTFRRAYEALWTTEERDAEFVIQLKLVMAIGAVIYDENFSLRTSSIRWIYEAQTWAAEPDFKARLTIDFVQTNILLLLAREIIGVSGGLIWISMGELLRTAVYIGLHRDPSCLPKTSTFDSEMRRRLWNTIIEMALNTSLESGGPPLLSLHDFDTHPPGNFDDEDILAEDPTPKPDGIFTQMTIPLAFRKMFEARLAIATPLNGIGPHSSYEEVLRLDTDLRASYKNICRILQNYHSDTGHGPSPFQTQTLDFLMRRYLLALHIPFFQSSFGDTTYAFSRKVVIDTALQIWCTTNPSSGMMITRRGAQTPSEKDDLYRLTICGSGVFRLTSIQCCFLIAAELTNQLRDEDNLGSVPLRRDLLTILEDSKEWGWKCLVAGETNTKGYLMLSLMNTQIQGLMARTLDDEFPVLFMHAAEEALAKCLALFEGRVGEGDEVQMELDGINNMDFESLFGSKGGWNFMVSEPFDHSADSMYWPGNWIA</sequence>
<dbReference type="GO" id="GO:0001228">
    <property type="term" value="F:DNA-binding transcription activator activity, RNA polymerase II-specific"/>
    <property type="evidence" value="ECO:0007669"/>
    <property type="project" value="TreeGrafter"/>
</dbReference>
<dbReference type="Proteomes" id="UP001220324">
    <property type="component" value="Unassembled WGS sequence"/>
</dbReference>
<dbReference type="PANTHER" id="PTHR31944:SF131">
    <property type="entry name" value="HEME-RESPONSIVE ZINC FINGER TRANSCRIPTION FACTOR HAP1"/>
    <property type="match status" value="1"/>
</dbReference>
<dbReference type="InterPro" id="IPR051430">
    <property type="entry name" value="Fungal_TF_Env_Response"/>
</dbReference>
<dbReference type="PANTHER" id="PTHR31944">
    <property type="entry name" value="HEME-RESPONSIVE ZINC FINGER TRANSCRIPTION FACTOR HAP1"/>
    <property type="match status" value="1"/>
</dbReference>
<gene>
    <name evidence="8" type="ORF">N7494_007121</name>
</gene>
<dbReference type="SMART" id="SM00906">
    <property type="entry name" value="Fungal_trans"/>
    <property type="match status" value="1"/>
</dbReference>
<evidence type="ECO:0000256" key="4">
    <source>
        <dbReference type="ARBA" id="ARBA00023125"/>
    </source>
</evidence>
<evidence type="ECO:0000259" key="7">
    <source>
        <dbReference type="SMART" id="SM00906"/>
    </source>
</evidence>
<keyword evidence="1" id="KW-0479">Metal-binding</keyword>
<evidence type="ECO:0000313" key="9">
    <source>
        <dbReference type="Proteomes" id="UP001220324"/>
    </source>
</evidence>
<dbReference type="GO" id="GO:0006351">
    <property type="term" value="P:DNA-templated transcription"/>
    <property type="evidence" value="ECO:0007669"/>
    <property type="project" value="InterPro"/>
</dbReference>
<evidence type="ECO:0000256" key="5">
    <source>
        <dbReference type="ARBA" id="ARBA00023163"/>
    </source>
</evidence>
<organism evidence="8 9">
    <name type="scientific">Penicillium frequentans</name>
    <dbReference type="NCBI Taxonomy" id="3151616"/>
    <lineage>
        <taxon>Eukaryota</taxon>
        <taxon>Fungi</taxon>
        <taxon>Dikarya</taxon>
        <taxon>Ascomycota</taxon>
        <taxon>Pezizomycotina</taxon>
        <taxon>Eurotiomycetes</taxon>
        <taxon>Eurotiomycetidae</taxon>
        <taxon>Eurotiales</taxon>
        <taxon>Aspergillaceae</taxon>
        <taxon>Penicillium</taxon>
    </lineage>
</organism>
<dbReference type="Pfam" id="PF04082">
    <property type="entry name" value="Fungal_trans"/>
    <property type="match status" value="1"/>
</dbReference>
<dbReference type="CDD" id="cd12148">
    <property type="entry name" value="fungal_TF_MHR"/>
    <property type="match status" value="1"/>
</dbReference>
<keyword evidence="3" id="KW-0805">Transcription regulation</keyword>
<keyword evidence="2" id="KW-0862">Zinc</keyword>
<protein>
    <recommendedName>
        <fullName evidence="7">Xylanolytic transcriptional activator regulatory domain-containing protein</fullName>
    </recommendedName>
</protein>
<reference evidence="8 9" key="1">
    <citation type="journal article" date="2023" name="IMA Fungus">
        <title>Comparative genomic study of the Penicillium genus elucidates a diverse pangenome and 15 lateral gene transfer events.</title>
        <authorList>
            <person name="Petersen C."/>
            <person name="Sorensen T."/>
            <person name="Nielsen M.R."/>
            <person name="Sondergaard T.E."/>
            <person name="Sorensen J.L."/>
            <person name="Fitzpatrick D.A."/>
            <person name="Frisvad J.C."/>
            <person name="Nielsen K.L."/>
        </authorList>
    </citation>
    <scope>NUCLEOTIDE SEQUENCE [LARGE SCALE GENOMIC DNA]</scope>
    <source>
        <strain evidence="8 9">IBT 35679</strain>
    </source>
</reference>
<dbReference type="GO" id="GO:0008270">
    <property type="term" value="F:zinc ion binding"/>
    <property type="evidence" value="ECO:0007669"/>
    <property type="project" value="InterPro"/>
</dbReference>
<evidence type="ECO:0000313" key="8">
    <source>
        <dbReference type="EMBL" id="KAJ5537642.1"/>
    </source>
</evidence>
<accession>A0AAD6GED9</accession>
<comment type="caution">
    <text evidence="8">The sequence shown here is derived from an EMBL/GenBank/DDBJ whole genome shotgun (WGS) entry which is preliminary data.</text>
</comment>
<keyword evidence="5" id="KW-0804">Transcription</keyword>
<evidence type="ECO:0000256" key="6">
    <source>
        <dbReference type="ARBA" id="ARBA00023242"/>
    </source>
</evidence>
<evidence type="ECO:0000256" key="2">
    <source>
        <dbReference type="ARBA" id="ARBA00022833"/>
    </source>
</evidence>
<evidence type="ECO:0000256" key="1">
    <source>
        <dbReference type="ARBA" id="ARBA00022723"/>
    </source>
</evidence>
<name>A0AAD6GED9_9EURO</name>